<evidence type="ECO:0000256" key="1">
    <source>
        <dbReference type="SAM" id="Phobius"/>
    </source>
</evidence>
<evidence type="ECO:0000313" key="3">
    <source>
        <dbReference type="Proteomes" id="UP000324536"/>
    </source>
</evidence>
<dbReference type="AlphaFoldDB" id="A0A5C1YNJ9"/>
<dbReference type="Proteomes" id="UP000324536">
    <property type="component" value="Chromosome"/>
</dbReference>
<keyword evidence="3" id="KW-1185">Reference proteome</keyword>
<dbReference type="PANTHER" id="PTHR12526">
    <property type="entry name" value="GLYCOSYLTRANSFERASE"/>
    <property type="match status" value="1"/>
</dbReference>
<dbReference type="Gene3D" id="3.40.50.2000">
    <property type="entry name" value="Glycogen Phosphorylase B"/>
    <property type="match status" value="2"/>
</dbReference>
<evidence type="ECO:0000313" key="2">
    <source>
        <dbReference type="EMBL" id="QEO17896.1"/>
    </source>
</evidence>
<protein>
    <submittedName>
        <fullName evidence="2">Glycosyltransferase family 4 protein</fullName>
    </submittedName>
</protein>
<feature type="transmembrane region" description="Helical" evidence="1">
    <location>
        <begin position="126"/>
        <end position="153"/>
    </location>
</feature>
<gene>
    <name evidence="2" type="ORF">FLP30_09245</name>
</gene>
<keyword evidence="2" id="KW-0808">Transferase</keyword>
<name>A0A5C1YNJ9_9PROT</name>
<sequence length="421" mass="47022">MSEPTSSAEPTQPARFLFINDTSRNGGPGKTLVCLLKFLDPKKIHRTVLLPREDIVSQDIIRHHAADELVIEPALIENILQPWQRGMTRQDFNAPAPLRLFRGTCNTLRATSGLMRLIRRVRKEKYSLIFCNGTAATLIGGIVAWATGVPAVWHVFYPRVPAPIRALHRKLAASPGVAAIFCVSAAVSGQFGHCQDKTRVCHDALDLEEFDAMARPPLLRKELGLAKDAIIFGAHGRVIRRKGFIELIQVARRMMDQLRPEERQRCHFVVLGDTPQDMPEDHLEECRELVRSLELEHCVHFIGFRADVMPYLTEFDVVLVPSVYPDPLPRAVMEAMALAKPVVAFNVGGIGEMITDGVDGRLFTGLPPDIAGMADACIQYFRTPTLRAAHGLAGRKRIEKDFEARSHALMLQTELLRLAKR</sequence>
<reference evidence="2 3" key="1">
    <citation type="submission" date="2019-09" db="EMBL/GenBank/DDBJ databases">
        <title>Genome sequencing of strain KACC 21233.</title>
        <authorList>
            <person name="Heo J."/>
            <person name="Kim S.-J."/>
            <person name="Kim J.-S."/>
            <person name="Hong S.-B."/>
            <person name="Kwon S.-W."/>
        </authorList>
    </citation>
    <scope>NUCLEOTIDE SEQUENCE [LARGE SCALE GENOMIC DNA]</scope>
    <source>
        <strain evidence="2 3">KACC 21233</strain>
    </source>
</reference>
<keyword evidence="1" id="KW-0472">Membrane</keyword>
<proteinExistence type="predicted"/>
<dbReference type="Pfam" id="PF13692">
    <property type="entry name" value="Glyco_trans_1_4"/>
    <property type="match status" value="1"/>
</dbReference>
<organism evidence="2 3">
    <name type="scientific">Acetobacter vaccinii</name>
    <dbReference type="NCBI Taxonomy" id="2592655"/>
    <lineage>
        <taxon>Bacteria</taxon>
        <taxon>Pseudomonadati</taxon>
        <taxon>Pseudomonadota</taxon>
        <taxon>Alphaproteobacteria</taxon>
        <taxon>Acetobacterales</taxon>
        <taxon>Acetobacteraceae</taxon>
        <taxon>Acetobacter</taxon>
    </lineage>
</organism>
<keyword evidence="1" id="KW-1133">Transmembrane helix</keyword>
<dbReference type="OrthoDB" id="9807414at2"/>
<accession>A0A5C1YNJ9</accession>
<dbReference type="KEGG" id="acek:FLP30_09245"/>
<dbReference type="GO" id="GO:0016740">
    <property type="term" value="F:transferase activity"/>
    <property type="evidence" value="ECO:0007669"/>
    <property type="project" value="UniProtKB-KW"/>
</dbReference>
<dbReference type="SUPFAM" id="SSF53756">
    <property type="entry name" value="UDP-Glycosyltransferase/glycogen phosphorylase"/>
    <property type="match status" value="1"/>
</dbReference>
<dbReference type="RefSeq" id="WP_149279572.1">
    <property type="nucleotide sequence ID" value="NZ_CP043506.1"/>
</dbReference>
<dbReference type="EMBL" id="CP043506">
    <property type="protein sequence ID" value="QEO17896.1"/>
    <property type="molecule type" value="Genomic_DNA"/>
</dbReference>
<keyword evidence="1" id="KW-0812">Transmembrane</keyword>